<dbReference type="STRING" id="59733.SAMN05421769_1696"/>
<dbReference type="Gene3D" id="1.10.1740.10">
    <property type="match status" value="1"/>
</dbReference>
<dbReference type="RefSeq" id="WP_074229822.1">
    <property type="nucleotide sequence ID" value="NZ_FSRQ01000001.1"/>
</dbReference>
<evidence type="ECO:0000256" key="2">
    <source>
        <dbReference type="ARBA" id="ARBA00023015"/>
    </source>
</evidence>
<keyword evidence="5" id="KW-0812">Transmembrane</keyword>
<dbReference type="AlphaFoldDB" id="A0A1N6FXJ4"/>
<dbReference type="Pfam" id="PF04542">
    <property type="entry name" value="Sigma70_r2"/>
    <property type="match status" value="1"/>
</dbReference>
<evidence type="ECO:0000313" key="9">
    <source>
        <dbReference type="Proteomes" id="UP000184782"/>
    </source>
</evidence>
<dbReference type="GO" id="GO:0006352">
    <property type="term" value="P:DNA-templated transcription initiation"/>
    <property type="evidence" value="ECO:0007669"/>
    <property type="project" value="InterPro"/>
</dbReference>
<evidence type="ECO:0000313" key="8">
    <source>
        <dbReference type="EMBL" id="SIO00076.1"/>
    </source>
</evidence>
<dbReference type="InterPro" id="IPR013249">
    <property type="entry name" value="RNA_pol_sigma70_r4_t2"/>
</dbReference>
<dbReference type="PANTHER" id="PTHR43133">
    <property type="entry name" value="RNA POLYMERASE ECF-TYPE SIGMA FACTO"/>
    <property type="match status" value="1"/>
</dbReference>
<dbReference type="Gene3D" id="1.10.10.10">
    <property type="entry name" value="Winged helix-like DNA-binding domain superfamily/Winged helix DNA-binding domain"/>
    <property type="match status" value="1"/>
</dbReference>
<reference evidence="9" key="1">
    <citation type="submission" date="2016-12" db="EMBL/GenBank/DDBJ databases">
        <authorList>
            <person name="Varghese N."/>
            <person name="Submissions S."/>
        </authorList>
    </citation>
    <scope>NUCLEOTIDE SEQUENCE [LARGE SCALE GENOMIC DNA]</scope>
    <source>
        <strain evidence="9">DSM 16779</strain>
    </source>
</reference>
<evidence type="ECO:0000256" key="4">
    <source>
        <dbReference type="ARBA" id="ARBA00023163"/>
    </source>
</evidence>
<feature type="domain" description="RNA polymerase sigma-70 region 2" evidence="6">
    <location>
        <begin position="12"/>
        <end position="77"/>
    </location>
</feature>
<feature type="transmembrane region" description="Helical" evidence="5">
    <location>
        <begin position="243"/>
        <end position="260"/>
    </location>
</feature>
<proteinExistence type="inferred from homology"/>
<keyword evidence="5" id="KW-0472">Membrane</keyword>
<dbReference type="InterPro" id="IPR039425">
    <property type="entry name" value="RNA_pol_sigma-70-like"/>
</dbReference>
<keyword evidence="9" id="KW-1185">Reference proteome</keyword>
<dbReference type="CDD" id="cd06171">
    <property type="entry name" value="Sigma70_r4"/>
    <property type="match status" value="1"/>
</dbReference>
<keyword evidence="2" id="KW-0805">Transcription regulation</keyword>
<keyword evidence="5" id="KW-1133">Transmembrane helix</keyword>
<organism evidence="8 9">
    <name type="scientific">Chryseobacterium scophthalmum</name>
    <dbReference type="NCBI Taxonomy" id="59733"/>
    <lineage>
        <taxon>Bacteria</taxon>
        <taxon>Pseudomonadati</taxon>
        <taxon>Bacteroidota</taxon>
        <taxon>Flavobacteriia</taxon>
        <taxon>Flavobacteriales</taxon>
        <taxon>Weeksellaceae</taxon>
        <taxon>Chryseobacterium group</taxon>
        <taxon>Chryseobacterium</taxon>
    </lineage>
</organism>
<evidence type="ECO:0000256" key="5">
    <source>
        <dbReference type="SAM" id="Phobius"/>
    </source>
</evidence>
<dbReference type="Pfam" id="PF08281">
    <property type="entry name" value="Sigma70_r4_2"/>
    <property type="match status" value="1"/>
</dbReference>
<comment type="similarity">
    <text evidence="1">Belongs to the sigma-70 factor family. ECF subfamily.</text>
</comment>
<feature type="domain" description="RNA polymerase sigma factor 70 region 4 type 2" evidence="7">
    <location>
        <begin position="115"/>
        <end position="167"/>
    </location>
</feature>
<dbReference type="GO" id="GO:0016987">
    <property type="term" value="F:sigma factor activity"/>
    <property type="evidence" value="ECO:0007669"/>
    <property type="project" value="UniProtKB-KW"/>
</dbReference>
<accession>A0A1N6FXJ4</accession>
<dbReference type="PANTHER" id="PTHR43133:SF46">
    <property type="entry name" value="RNA POLYMERASE SIGMA-70 FACTOR ECF SUBFAMILY"/>
    <property type="match status" value="1"/>
</dbReference>
<dbReference type="Proteomes" id="UP000184782">
    <property type="component" value="Unassembled WGS sequence"/>
</dbReference>
<dbReference type="InterPro" id="IPR014284">
    <property type="entry name" value="RNA_pol_sigma-70_dom"/>
</dbReference>
<keyword evidence="4" id="KW-0804">Transcription</keyword>
<dbReference type="InterPro" id="IPR036388">
    <property type="entry name" value="WH-like_DNA-bd_sf"/>
</dbReference>
<dbReference type="NCBIfam" id="TIGR02937">
    <property type="entry name" value="sigma70-ECF"/>
    <property type="match status" value="1"/>
</dbReference>
<keyword evidence="3" id="KW-0731">Sigma factor</keyword>
<evidence type="ECO:0000259" key="6">
    <source>
        <dbReference type="Pfam" id="PF04542"/>
    </source>
</evidence>
<dbReference type="GO" id="GO:0003677">
    <property type="term" value="F:DNA binding"/>
    <property type="evidence" value="ECO:0007669"/>
    <property type="project" value="InterPro"/>
</dbReference>
<dbReference type="SUPFAM" id="SSF88659">
    <property type="entry name" value="Sigma3 and sigma4 domains of RNA polymerase sigma factors"/>
    <property type="match status" value="1"/>
</dbReference>
<protein>
    <submittedName>
        <fullName evidence="8">RNA polymerase sigma factor, sigma-70 family</fullName>
    </submittedName>
</protein>
<sequence>MSKTNLNWQKIYLDHSPKLLGICRRYITDIQNAEDIVQDSFIMAIQKNHQLKDEKAIFGWLKKIVVNNALQFIRKTSKDTSITTEPSEIPDNTLTEMTTSAIDEKTHILAYDFTREELLKSIDSLPSHHKSVFNLYYIENYSHAEISSLLEIPVNTSKSHLMRAKKSVQNYLMTHFVNHETPKNKTAQILVFLGFGGLLWAQNFQSKFLDFTISPSKNFEIPSDIDSNTILFSSTENFWKQKAIIGTTFFIIIVGFILFFNPKNSLIKTFNPNISSSKPIENITTTDQIKLNTDNKLPINEGLENVKTIQNSVLENNKDLKSENHSIKTKNVVSSKPITQKDSDETVSHKVIVVKKIIQRDTVFIER</sequence>
<dbReference type="InterPro" id="IPR013324">
    <property type="entry name" value="RNA_pol_sigma_r3/r4-like"/>
</dbReference>
<dbReference type="OrthoDB" id="1274624at2"/>
<evidence type="ECO:0000256" key="1">
    <source>
        <dbReference type="ARBA" id="ARBA00010641"/>
    </source>
</evidence>
<gene>
    <name evidence="8" type="ORF">SAMN05421769_1696</name>
</gene>
<dbReference type="InterPro" id="IPR007627">
    <property type="entry name" value="RNA_pol_sigma70_r2"/>
</dbReference>
<evidence type="ECO:0000259" key="7">
    <source>
        <dbReference type="Pfam" id="PF08281"/>
    </source>
</evidence>
<dbReference type="SUPFAM" id="SSF88946">
    <property type="entry name" value="Sigma2 domain of RNA polymerase sigma factors"/>
    <property type="match status" value="1"/>
</dbReference>
<dbReference type="InterPro" id="IPR013325">
    <property type="entry name" value="RNA_pol_sigma_r2"/>
</dbReference>
<name>A0A1N6FXJ4_9FLAO</name>
<evidence type="ECO:0000256" key="3">
    <source>
        <dbReference type="ARBA" id="ARBA00023082"/>
    </source>
</evidence>
<dbReference type="EMBL" id="FSRQ01000001">
    <property type="protein sequence ID" value="SIO00076.1"/>
    <property type="molecule type" value="Genomic_DNA"/>
</dbReference>